<gene>
    <name evidence="2" type="ORF">GGQ54_002011</name>
</gene>
<evidence type="ECO:0000256" key="1">
    <source>
        <dbReference type="SAM" id="MobiDB-lite"/>
    </source>
</evidence>
<dbReference type="Proteomes" id="UP000527616">
    <property type="component" value="Unassembled WGS sequence"/>
</dbReference>
<organism evidence="2 3">
    <name type="scientific">Naumannella cuiyingiana</name>
    <dbReference type="NCBI Taxonomy" id="1347891"/>
    <lineage>
        <taxon>Bacteria</taxon>
        <taxon>Bacillati</taxon>
        <taxon>Actinomycetota</taxon>
        <taxon>Actinomycetes</taxon>
        <taxon>Propionibacteriales</taxon>
        <taxon>Propionibacteriaceae</taxon>
        <taxon>Naumannella</taxon>
    </lineage>
</organism>
<feature type="region of interest" description="Disordered" evidence="1">
    <location>
        <begin position="1"/>
        <end position="81"/>
    </location>
</feature>
<dbReference type="RefSeq" id="WP_179445273.1">
    <property type="nucleotide sequence ID" value="NZ_JACBZS010000001.1"/>
</dbReference>
<evidence type="ECO:0000313" key="2">
    <source>
        <dbReference type="EMBL" id="NYI71451.1"/>
    </source>
</evidence>
<comment type="caution">
    <text evidence="2">The sequence shown here is derived from an EMBL/GenBank/DDBJ whole genome shotgun (WGS) entry which is preliminary data.</text>
</comment>
<proteinExistence type="predicted"/>
<keyword evidence="3" id="KW-1185">Reference proteome</keyword>
<name>A0A7Z0ILD7_9ACTN</name>
<feature type="compositionally biased region" description="Acidic residues" evidence="1">
    <location>
        <begin position="15"/>
        <end position="46"/>
    </location>
</feature>
<protein>
    <submittedName>
        <fullName evidence="2">Uncharacterized protein</fullName>
    </submittedName>
</protein>
<accession>A0A7Z0ILD7</accession>
<evidence type="ECO:0000313" key="3">
    <source>
        <dbReference type="Proteomes" id="UP000527616"/>
    </source>
</evidence>
<reference evidence="2 3" key="1">
    <citation type="submission" date="2020-07" db="EMBL/GenBank/DDBJ databases">
        <title>Sequencing the genomes of 1000 actinobacteria strains.</title>
        <authorList>
            <person name="Klenk H.-P."/>
        </authorList>
    </citation>
    <scope>NUCLEOTIDE SEQUENCE [LARGE SCALE GENOMIC DNA]</scope>
    <source>
        <strain evidence="2 3">DSM 103164</strain>
    </source>
</reference>
<dbReference type="AlphaFoldDB" id="A0A7Z0ILD7"/>
<sequence>MTDPTSADALRPDDDAFAEDESLAVDQAPEDDDLPDDEVFPDDVVADEGLPFEQPPGDEASAVPMPSAPDEDEEEVPPPPQVFIGELSTRPVADGRLDVRIGGTVVRTLLVLRPGSDRLAVFANGAVRLSTAKNPDEIFQRSSWADQIDANCLFLSDSTVNRAARIGLGWGQGSAAEFFLTAASSVIRNYAAAIGVERPERRLYYGSCGGGFQSLILAGLDPGSRVLVNNPQIVWTNYVGTKEVSRVLDTVYDGLSKAEFAAAYPDRVSPTSLYTLLARVPEITYLVNAASRSDMTRDVRALQASLTRIAPHLTAPLTLRYYWDKAAGHSPLGKEQTIRAINDELRRLEGDSDAQ</sequence>
<dbReference type="EMBL" id="JACBZS010000001">
    <property type="protein sequence ID" value="NYI71451.1"/>
    <property type="molecule type" value="Genomic_DNA"/>
</dbReference>